<dbReference type="GO" id="GO:0046872">
    <property type="term" value="F:metal ion binding"/>
    <property type="evidence" value="ECO:0007669"/>
    <property type="project" value="UniProtKB-KW"/>
</dbReference>
<evidence type="ECO:0000256" key="5">
    <source>
        <dbReference type="ARBA" id="ARBA00023136"/>
    </source>
</evidence>
<feature type="transmembrane region" description="Helical" evidence="8">
    <location>
        <begin position="335"/>
        <end position="359"/>
    </location>
</feature>
<evidence type="ECO:0000256" key="4">
    <source>
        <dbReference type="ARBA" id="ARBA00022989"/>
    </source>
</evidence>
<reference evidence="10" key="2">
    <citation type="submission" date="2009-11" db="EMBL/GenBank/DDBJ databases">
        <title>The Genome Sequence of Allomyces macrogynus strain ATCC 38327.</title>
        <authorList>
            <consortium name="The Broad Institute Genome Sequencing Platform"/>
            <person name="Russ C."/>
            <person name="Cuomo C."/>
            <person name="Shea T."/>
            <person name="Young S.K."/>
            <person name="Zeng Q."/>
            <person name="Koehrsen M."/>
            <person name="Haas B."/>
            <person name="Borodovsky M."/>
            <person name="Guigo R."/>
            <person name="Alvarado L."/>
            <person name="Berlin A."/>
            <person name="Borenstein D."/>
            <person name="Chen Z."/>
            <person name="Engels R."/>
            <person name="Freedman E."/>
            <person name="Gellesch M."/>
            <person name="Goldberg J."/>
            <person name="Griggs A."/>
            <person name="Gujja S."/>
            <person name="Heiman D."/>
            <person name="Hepburn T."/>
            <person name="Howarth C."/>
            <person name="Jen D."/>
            <person name="Larson L."/>
            <person name="Lewis B."/>
            <person name="Mehta T."/>
            <person name="Park D."/>
            <person name="Pearson M."/>
            <person name="Roberts A."/>
            <person name="Saif S."/>
            <person name="Shenoy N."/>
            <person name="Sisk P."/>
            <person name="Stolte C."/>
            <person name="Sykes S."/>
            <person name="Walk T."/>
            <person name="White J."/>
            <person name="Yandava C."/>
            <person name="Burger G."/>
            <person name="Gray M.W."/>
            <person name="Holland P.W.H."/>
            <person name="King N."/>
            <person name="Lang F.B.F."/>
            <person name="Roger A.J."/>
            <person name="Ruiz-Trillo I."/>
            <person name="Lander E."/>
            <person name="Nusbaum C."/>
        </authorList>
    </citation>
    <scope>NUCLEOTIDE SEQUENCE [LARGE SCALE GENOMIC DNA]</scope>
    <source>
        <strain evidence="10">ATCC 38327</strain>
    </source>
</reference>
<dbReference type="EMBL" id="GG745387">
    <property type="protein sequence ID" value="KNE73074.1"/>
    <property type="molecule type" value="Genomic_DNA"/>
</dbReference>
<feature type="binding site" evidence="6">
    <location>
        <position position="378"/>
    </location>
    <ligand>
        <name>Zn(2+)</name>
        <dbReference type="ChEBI" id="CHEBI:29105"/>
    </ligand>
</feature>
<keyword evidence="6" id="KW-0479">Metal-binding</keyword>
<dbReference type="AlphaFoldDB" id="A0A0L0TER8"/>
<dbReference type="GO" id="GO:0016020">
    <property type="term" value="C:membrane"/>
    <property type="evidence" value="ECO:0007669"/>
    <property type="project" value="UniProtKB-SubCell"/>
</dbReference>
<feature type="transmembrane region" description="Helical" evidence="8">
    <location>
        <begin position="309"/>
        <end position="329"/>
    </location>
</feature>
<dbReference type="GO" id="GO:0038023">
    <property type="term" value="F:signaling receptor activity"/>
    <property type="evidence" value="ECO:0007669"/>
    <property type="project" value="TreeGrafter"/>
</dbReference>
<evidence type="ECO:0000256" key="7">
    <source>
        <dbReference type="SAM" id="MobiDB-lite"/>
    </source>
</evidence>
<evidence type="ECO:0000256" key="1">
    <source>
        <dbReference type="ARBA" id="ARBA00004141"/>
    </source>
</evidence>
<sequence length="417" mass="45493">MTVSHAASTTAYSPSIRPGTRALHAHDPATPCDAARVRKRTAHGGSADQLAAGDAHGDAPTRQPAISRPSLLTRLGRWGYPYYAWLLARIVVPRVPAPVASVVSSTCGGSCGSVATAKCEKTVDDGKDDKSALRYYQYHEIPAHLQDNEYIHTGYRAFYSHFDCVRSMSHMHNETVNIWSHLLGGIAFAIILAFALDTTPDSATPMDRGIMSLYHATAAICLIFSGLFHTFFCHAHAHVYDRMAILDFTGIATLLFGSFTALVYFAFRPHPTLLPVPLAITAASAGTAALLPWFAIFRSHHYRTLRTSIMLVLGIAMAAALVWSVVHIWDEVHGAWQWTWGVWIAGTVASYVGGAAIYATRFPECLLPGKFDLVGSSHQLWHILVMVGAYCHWQVLVILRDWRLAEDLAAAVVAGSA</sequence>
<feature type="binding site" evidence="6">
    <location>
        <position position="229"/>
    </location>
    <ligand>
        <name>Zn(2+)</name>
        <dbReference type="ChEBI" id="CHEBI:29105"/>
    </ligand>
</feature>
<keyword evidence="6" id="KW-0862">Zinc</keyword>
<keyword evidence="5 8" id="KW-0472">Membrane</keyword>
<evidence type="ECO:0000256" key="8">
    <source>
        <dbReference type="SAM" id="Phobius"/>
    </source>
</evidence>
<feature type="transmembrane region" description="Helical" evidence="8">
    <location>
        <begin position="176"/>
        <end position="196"/>
    </location>
</feature>
<comment type="subcellular location">
    <subcellularLocation>
        <location evidence="1">Membrane</location>
        <topology evidence="1">Multi-pass membrane protein</topology>
    </subcellularLocation>
</comment>
<dbReference type="Proteomes" id="UP000054350">
    <property type="component" value="Unassembled WGS sequence"/>
</dbReference>
<keyword evidence="4 8" id="KW-1133">Transmembrane helix</keyword>
<feature type="binding site" evidence="6">
    <location>
        <position position="382"/>
    </location>
    <ligand>
        <name>Zn(2+)</name>
        <dbReference type="ChEBI" id="CHEBI:29105"/>
    </ligand>
</feature>
<dbReference type="eggNOG" id="KOG0748">
    <property type="taxonomic scope" value="Eukaryota"/>
</dbReference>
<feature type="transmembrane region" description="Helical" evidence="8">
    <location>
        <begin position="244"/>
        <end position="267"/>
    </location>
</feature>
<keyword evidence="10" id="KW-1185">Reference proteome</keyword>
<dbReference type="OrthoDB" id="5585746at2759"/>
<feature type="compositionally biased region" description="Polar residues" evidence="7">
    <location>
        <begin position="1"/>
        <end position="13"/>
    </location>
</feature>
<dbReference type="PANTHER" id="PTHR20855">
    <property type="entry name" value="ADIPOR/PROGESTIN RECEPTOR-RELATED"/>
    <property type="match status" value="1"/>
</dbReference>
<gene>
    <name evidence="9" type="ORF">AMAG_17339</name>
</gene>
<reference evidence="9 10" key="1">
    <citation type="submission" date="2009-11" db="EMBL/GenBank/DDBJ databases">
        <title>Annotation of Allomyces macrogynus ATCC 38327.</title>
        <authorList>
            <consortium name="The Broad Institute Genome Sequencing Platform"/>
            <person name="Russ C."/>
            <person name="Cuomo C."/>
            <person name="Burger G."/>
            <person name="Gray M.W."/>
            <person name="Holland P.W.H."/>
            <person name="King N."/>
            <person name="Lang F.B.F."/>
            <person name="Roger A.J."/>
            <person name="Ruiz-Trillo I."/>
            <person name="Young S.K."/>
            <person name="Zeng Q."/>
            <person name="Gargeya S."/>
            <person name="Fitzgerald M."/>
            <person name="Haas B."/>
            <person name="Abouelleil A."/>
            <person name="Alvarado L."/>
            <person name="Arachchi H.M."/>
            <person name="Berlin A."/>
            <person name="Chapman S.B."/>
            <person name="Gearin G."/>
            <person name="Goldberg J."/>
            <person name="Griggs A."/>
            <person name="Gujja S."/>
            <person name="Hansen M."/>
            <person name="Heiman D."/>
            <person name="Howarth C."/>
            <person name="Larimer J."/>
            <person name="Lui A."/>
            <person name="MacDonald P.J.P."/>
            <person name="McCowen C."/>
            <person name="Montmayeur A."/>
            <person name="Murphy C."/>
            <person name="Neiman D."/>
            <person name="Pearson M."/>
            <person name="Priest M."/>
            <person name="Roberts A."/>
            <person name="Saif S."/>
            <person name="Shea T."/>
            <person name="Sisk P."/>
            <person name="Stolte C."/>
            <person name="Sykes S."/>
            <person name="Wortman J."/>
            <person name="Nusbaum C."/>
            <person name="Birren B."/>
        </authorList>
    </citation>
    <scope>NUCLEOTIDE SEQUENCE [LARGE SCALE GENOMIC DNA]</scope>
    <source>
        <strain evidence="9 10">ATCC 38327</strain>
    </source>
</reference>
<feature type="region of interest" description="Disordered" evidence="7">
    <location>
        <begin position="1"/>
        <end position="65"/>
    </location>
</feature>
<keyword evidence="3 8" id="KW-0812">Transmembrane</keyword>
<dbReference type="STRING" id="578462.A0A0L0TER8"/>
<dbReference type="VEuPathDB" id="FungiDB:AMAG_17339"/>
<organism evidence="9 10">
    <name type="scientific">Allomyces macrogynus (strain ATCC 38327)</name>
    <name type="common">Allomyces javanicus var. macrogynus</name>
    <dbReference type="NCBI Taxonomy" id="578462"/>
    <lineage>
        <taxon>Eukaryota</taxon>
        <taxon>Fungi</taxon>
        <taxon>Fungi incertae sedis</taxon>
        <taxon>Blastocladiomycota</taxon>
        <taxon>Blastocladiomycetes</taxon>
        <taxon>Blastocladiales</taxon>
        <taxon>Blastocladiaceae</taxon>
        <taxon>Allomyces</taxon>
    </lineage>
</organism>
<proteinExistence type="inferred from homology"/>
<evidence type="ECO:0000256" key="6">
    <source>
        <dbReference type="PIRSR" id="PIRSR604254-1"/>
    </source>
</evidence>
<evidence type="ECO:0008006" key="11">
    <source>
        <dbReference type="Google" id="ProtNLM"/>
    </source>
</evidence>
<evidence type="ECO:0000313" key="9">
    <source>
        <dbReference type="EMBL" id="KNE73074.1"/>
    </source>
</evidence>
<dbReference type="Pfam" id="PF03006">
    <property type="entry name" value="HlyIII"/>
    <property type="match status" value="1"/>
</dbReference>
<accession>A0A0L0TER8</accession>
<dbReference type="PANTHER" id="PTHR20855:SF52">
    <property type="entry name" value="ADIPONECTIN RECEPTOR PROTEIN"/>
    <property type="match status" value="1"/>
</dbReference>
<feature type="transmembrane region" description="Helical" evidence="8">
    <location>
        <begin position="212"/>
        <end position="232"/>
    </location>
</feature>
<protein>
    <recommendedName>
        <fullName evidence="11">Hemolysin III family channel protein</fullName>
    </recommendedName>
</protein>
<evidence type="ECO:0000313" key="10">
    <source>
        <dbReference type="Proteomes" id="UP000054350"/>
    </source>
</evidence>
<comment type="similarity">
    <text evidence="2">Belongs to the ADIPOR family.</text>
</comment>
<feature type="transmembrane region" description="Helical" evidence="8">
    <location>
        <begin position="273"/>
        <end position="297"/>
    </location>
</feature>
<evidence type="ECO:0000256" key="3">
    <source>
        <dbReference type="ARBA" id="ARBA00022692"/>
    </source>
</evidence>
<name>A0A0L0TER8_ALLM3</name>
<evidence type="ECO:0000256" key="2">
    <source>
        <dbReference type="ARBA" id="ARBA00007018"/>
    </source>
</evidence>
<dbReference type="InterPro" id="IPR004254">
    <property type="entry name" value="AdipoR/HlyIII-related"/>
</dbReference>